<reference evidence="1 2" key="1">
    <citation type="journal article" date="2018" name="Front. Plant Sci.">
        <title>Red Clover (Trifolium pratense) and Zigzag Clover (T. medium) - A Picture of Genomic Similarities and Differences.</title>
        <authorList>
            <person name="Dluhosova J."/>
            <person name="Istvanek J."/>
            <person name="Nedelnik J."/>
            <person name="Repkova J."/>
        </authorList>
    </citation>
    <scope>NUCLEOTIDE SEQUENCE [LARGE SCALE GENOMIC DNA]</scope>
    <source>
        <strain evidence="2">cv. 10/8</strain>
        <tissue evidence="1">Leaf</tissue>
    </source>
</reference>
<proteinExistence type="predicted"/>
<evidence type="ECO:0000313" key="2">
    <source>
        <dbReference type="Proteomes" id="UP000265520"/>
    </source>
</evidence>
<organism evidence="1 2">
    <name type="scientific">Trifolium medium</name>
    <dbReference type="NCBI Taxonomy" id="97028"/>
    <lineage>
        <taxon>Eukaryota</taxon>
        <taxon>Viridiplantae</taxon>
        <taxon>Streptophyta</taxon>
        <taxon>Embryophyta</taxon>
        <taxon>Tracheophyta</taxon>
        <taxon>Spermatophyta</taxon>
        <taxon>Magnoliopsida</taxon>
        <taxon>eudicotyledons</taxon>
        <taxon>Gunneridae</taxon>
        <taxon>Pentapetalae</taxon>
        <taxon>rosids</taxon>
        <taxon>fabids</taxon>
        <taxon>Fabales</taxon>
        <taxon>Fabaceae</taxon>
        <taxon>Papilionoideae</taxon>
        <taxon>50 kb inversion clade</taxon>
        <taxon>NPAAA clade</taxon>
        <taxon>Hologalegina</taxon>
        <taxon>IRL clade</taxon>
        <taxon>Trifolieae</taxon>
        <taxon>Trifolium</taxon>
    </lineage>
</organism>
<dbReference type="AlphaFoldDB" id="A0A392SD70"/>
<accession>A0A392SD70</accession>
<evidence type="ECO:0000313" key="1">
    <source>
        <dbReference type="EMBL" id="MCI46861.1"/>
    </source>
</evidence>
<sequence length="52" mass="5959">NLDVIAVLSKQPQSAAADHFILHSHHGDWWLSKLFNMPRPKLQKKKGLKLQS</sequence>
<keyword evidence="2" id="KW-1185">Reference proteome</keyword>
<protein>
    <submittedName>
        <fullName evidence="1">Uncharacterized protein</fullName>
    </submittedName>
</protein>
<dbReference type="EMBL" id="LXQA010363814">
    <property type="protein sequence ID" value="MCI46861.1"/>
    <property type="molecule type" value="Genomic_DNA"/>
</dbReference>
<dbReference type="Proteomes" id="UP000265520">
    <property type="component" value="Unassembled WGS sequence"/>
</dbReference>
<name>A0A392SD70_9FABA</name>
<comment type="caution">
    <text evidence="1">The sequence shown here is derived from an EMBL/GenBank/DDBJ whole genome shotgun (WGS) entry which is preliminary data.</text>
</comment>
<feature type="non-terminal residue" evidence="1">
    <location>
        <position position="1"/>
    </location>
</feature>